<evidence type="ECO:0000313" key="5">
    <source>
        <dbReference type="Proteomes" id="UP000199481"/>
    </source>
</evidence>
<evidence type="ECO:0000313" key="2">
    <source>
        <dbReference type="EMBL" id="SDQ02681.1"/>
    </source>
</evidence>
<keyword evidence="1" id="KW-1133">Transmembrane helix</keyword>
<dbReference type="EMBL" id="FNJW01000004">
    <property type="protein sequence ID" value="SDQ02689.1"/>
    <property type="molecule type" value="Genomic_DNA"/>
</dbReference>
<gene>
    <name evidence="2" type="ORF">SAMN04487752_0208</name>
    <name evidence="3" type="ORF">SAMN04487752_0216</name>
    <name evidence="4" type="ORF">SAMN04487752_0224</name>
</gene>
<keyword evidence="1" id="KW-0472">Membrane</keyword>
<dbReference type="EMBL" id="FNJW01000004">
    <property type="protein sequence ID" value="SDQ02697.1"/>
    <property type="molecule type" value="Genomic_DNA"/>
</dbReference>
<evidence type="ECO:0000313" key="3">
    <source>
        <dbReference type="EMBL" id="SDQ02689.1"/>
    </source>
</evidence>
<keyword evidence="1" id="KW-0812">Transmembrane</keyword>
<evidence type="ECO:0000313" key="4">
    <source>
        <dbReference type="EMBL" id="SDQ02697.1"/>
    </source>
</evidence>
<dbReference type="AlphaFoldDB" id="A0A1H0XIM0"/>
<dbReference type="RefSeq" id="WP_035024323.1">
    <property type="nucleotide sequence ID" value="NZ_CP084920.1"/>
</dbReference>
<sequence length="59" mass="7002">MNKEIMKNPLFLLAIFNFSMGMFFIFQDEIIARPAAYILQLNFIILLHLARKNQNKKDN</sequence>
<reference evidence="2" key="1">
    <citation type="submission" date="2016-10" db="EMBL/GenBank/DDBJ databases">
        <authorList>
            <person name="de Groot N.N."/>
        </authorList>
    </citation>
    <scope>NUCLEOTIDE SEQUENCE [LARGE SCALE GENOMIC DNA]</scope>
    <source>
        <strain evidence="2">MPL-11</strain>
    </source>
</reference>
<feature type="transmembrane region" description="Helical" evidence="1">
    <location>
        <begin position="32"/>
        <end position="50"/>
    </location>
</feature>
<feature type="transmembrane region" description="Helical" evidence="1">
    <location>
        <begin position="9"/>
        <end position="26"/>
    </location>
</feature>
<evidence type="ECO:0000256" key="1">
    <source>
        <dbReference type="SAM" id="Phobius"/>
    </source>
</evidence>
<dbReference type="Proteomes" id="UP000199481">
    <property type="component" value="Unassembled WGS sequence"/>
</dbReference>
<proteinExistence type="predicted"/>
<accession>A0A1H0XIM0</accession>
<organism evidence="2 5">
    <name type="scientific">Carnobacterium viridans</name>
    <dbReference type="NCBI Taxonomy" id="174587"/>
    <lineage>
        <taxon>Bacteria</taxon>
        <taxon>Bacillati</taxon>
        <taxon>Bacillota</taxon>
        <taxon>Bacilli</taxon>
        <taxon>Lactobacillales</taxon>
        <taxon>Carnobacteriaceae</taxon>
        <taxon>Carnobacterium</taxon>
    </lineage>
</organism>
<reference evidence="5" key="2">
    <citation type="submission" date="2016-10" db="EMBL/GenBank/DDBJ databases">
        <authorList>
            <person name="Varghese N."/>
            <person name="Submissions S."/>
        </authorList>
    </citation>
    <scope>NUCLEOTIDE SEQUENCE [LARGE SCALE GENOMIC DNA]</scope>
    <source>
        <strain evidence="5">MPL-11</strain>
    </source>
</reference>
<name>A0A1H0XIM0_9LACT</name>
<dbReference type="EMBL" id="FNJW01000004">
    <property type="protein sequence ID" value="SDQ02681.1"/>
    <property type="molecule type" value="Genomic_DNA"/>
</dbReference>
<keyword evidence="5" id="KW-1185">Reference proteome</keyword>
<protein>
    <submittedName>
        <fullName evidence="2">Uncharacterized protein</fullName>
    </submittedName>
</protein>